<dbReference type="CDD" id="cd14688">
    <property type="entry name" value="bZIP_YAP"/>
    <property type="match status" value="1"/>
</dbReference>
<evidence type="ECO:0000313" key="4">
    <source>
        <dbReference type="Proteomes" id="UP000240493"/>
    </source>
</evidence>
<evidence type="ECO:0000256" key="1">
    <source>
        <dbReference type="SAM" id="MobiDB-lite"/>
    </source>
</evidence>
<name>A0A2T3ZA81_TRIA4</name>
<evidence type="ECO:0000259" key="2">
    <source>
        <dbReference type="PROSITE" id="PS00036"/>
    </source>
</evidence>
<accession>A0A2T3ZA81</accession>
<proteinExistence type="predicted"/>
<reference evidence="3 4" key="1">
    <citation type="submission" date="2016-07" db="EMBL/GenBank/DDBJ databases">
        <title>Multiple horizontal gene transfer events from other fungi enriched the ability of initially mycotrophic Trichoderma (Ascomycota) to feed on dead plant biomass.</title>
        <authorList>
            <consortium name="DOE Joint Genome Institute"/>
            <person name="Aerts A."/>
            <person name="Atanasova L."/>
            <person name="Chenthamara K."/>
            <person name="Zhang J."/>
            <person name="Grujic M."/>
            <person name="Henrissat B."/>
            <person name="Kuo A."/>
            <person name="Salamov A."/>
            <person name="Lipzen A."/>
            <person name="Labutti K."/>
            <person name="Barry K."/>
            <person name="Miao Y."/>
            <person name="Rahimi M.J."/>
            <person name="Shen Q."/>
            <person name="Grigoriev I.V."/>
            <person name="Kubicek C.P."/>
            <person name="Druzhinina I.S."/>
        </authorList>
    </citation>
    <scope>NUCLEOTIDE SEQUENCE [LARGE SCALE GENOMIC DNA]</scope>
    <source>
        <strain evidence="3 4">CBS 433.97</strain>
    </source>
</reference>
<keyword evidence="4" id="KW-1185">Reference proteome</keyword>
<evidence type="ECO:0000313" key="3">
    <source>
        <dbReference type="EMBL" id="PTB41696.1"/>
    </source>
</evidence>
<dbReference type="Proteomes" id="UP000240493">
    <property type="component" value="Unassembled WGS sequence"/>
</dbReference>
<feature type="domain" description="BZIP" evidence="2">
    <location>
        <begin position="50"/>
        <end position="65"/>
    </location>
</feature>
<dbReference type="GO" id="GO:0003700">
    <property type="term" value="F:DNA-binding transcription factor activity"/>
    <property type="evidence" value="ECO:0007669"/>
    <property type="project" value="InterPro"/>
</dbReference>
<dbReference type="PANTHER" id="PTHR38116:SF5">
    <property type="entry name" value="BZIP DOMAIN-CONTAINING PROTEIN"/>
    <property type="match status" value="1"/>
</dbReference>
<feature type="region of interest" description="Disordered" evidence="1">
    <location>
        <begin position="1"/>
        <end position="66"/>
    </location>
</feature>
<organism evidence="3 4">
    <name type="scientific">Trichoderma asperellum (strain ATCC 204424 / CBS 433.97 / NBRC 101777)</name>
    <dbReference type="NCBI Taxonomy" id="1042311"/>
    <lineage>
        <taxon>Eukaryota</taxon>
        <taxon>Fungi</taxon>
        <taxon>Dikarya</taxon>
        <taxon>Ascomycota</taxon>
        <taxon>Pezizomycotina</taxon>
        <taxon>Sordariomycetes</taxon>
        <taxon>Hypocreomycetidae</taxon>
        <taxon>Hypocreales</taxon>
        <taxon>Hypocreaceae</taxon>
        <taxon>Trichoderma</taxon>
    </lineage>
</organism>
<dbReference type="PROSITE" id="PS00036">
    <property type="entry name" value="BZIP_BASIC"/>
    <property type="match status" value="1"/>
</dbReference>
<feature type="compositionally biased region" description="Basic and acidic residues" evidence="1">
    <location>
        <begin position="10"/>
        <end position="33"/>
    </location>
</feature>
<dbReference type="AlphaFoldDB" id="A0A2T3ZA81"/>
<dbReference type="InterPro" id="IPR021833">
    <property type="entry name" value="DUF3425"/>
</dbReference>
<dbReference type="PANTHER" id="PTHR38116">
    <property type="entry name" value="CHROMOSOME 7, WHOLE GENOME SHOTGUN SEQUENCE"/>
    <property type="match status" value="1"/>
</dbReference>
<dbReference type="InterPro" id="IPR046347">
    <property type="entry name" value="bZIP_sf"/>
</dbReference>
<feature type="region of interest" description="Disordered" evidence="1">
    <location>
        <begin position="182"/>
        <end position="202"/>
    </location>
</feature>
<dbReference type="EMBL" id="KZ679261">
    <property type="protein sequence ID" value="PTB41696.1"/>
    <property type="molecule type" value="Genomic_DNA"/>
</dbReference>
<protein>
    <recommendedName>
        <fullName evidence="2">BZIP domain-containing protein</fullName>
    </recommendedName>
</protein>
<dbReference type="STRING" id="1042311.A0A2T3ZA81"/>
<dbReference type="Pfam" id="PF11905">
    <property type="entry name" value="DUF3425"/>
    <property type="match status" value="1"/>
</dbReference>
<dbReference type="OrthoDB" id="5973539at2759"/>
<dbReference type="InterPro" id="IPR004827">
    <property type="entry name" value="bZIP"/>
</dbReference>
<dbReference type="Gene3D" id="1.20.5.170">
    <property type="match status" value="1"/>
</dbReference>
<gene>
    <name evidence="3" type="ORF">M441DRAFT_192727</name>
</gene>
<sequence length="482" mass="53920">MEDVDAITKNAERPAEEQQRDRNDSEPGLEQHKASKSQRTIPQKLKTSEKRRIQNRAAQKTYREKQKRRLQALELYAKSQTATSQDEVTFSTPSSTLGQDVAGMLGMDSPIMGIPDLLQHHNLPTPEIGINDLVSCDPSLNAAPSNGPASGSIPIYDEYVPSSNLQVDNALNSSKSFQDDLFSESRNRLSSHPGPEVIAPENSLGSCHLQQNHVRTRSDSAPNGETHNESDADSLLAQFLLQDDVTLSRGLLRDIRKHKITLRDVLRLGLRSLEGKSCGTQGGMRVTENSLQQRAYLQLPDLHSNTIRVTQMSFVAAVLHNASMLGITASEILSQDTESCFYTGRSTSDAAEHVAQQPALDNIKEHLKPTQNQLTHRHHPYIDTLPFRVFRERLIALIHAQPPIIDMPELCHDLQSDGVICWGSSAGAGTGHSGAPWDIRSWEVRPWFLRKWWMLTEGADGEMYQQARWWCEMRGEDMPAVW</sequence>
<dbReference type="SUPFAM" id="SSF57959">
    <property type="entry name" value="Leucine zipper domain"/>
    <property type="match status" value="1"/>
</dbReference>